<evidence type="ECO:0000256" key="3">
    <source>
        <dbReference type="ARBA" id="ARBA00012922"/>
    </source>
</evidence>
<dbReference type="PROSITE" id="PS00571">
    <property type="entry name" value="AMIDASES"/>
    <property type="match status" value="1"/>
</dbReference>
<evidence type="ECO:0000313" key="6">
    <source>
        <dbReference type="EMBL" id="CAK7236707.1"/>
    </source>
</evidence>
<dbReference type="Proteomes" id="UP001642482">
    <property type="component" value="Unassembled WGS sequence"/>
</dbReference>
<dbReference type="SUPFAM" id="SSF75304">
    <property type="entry name" value="Amidase signature (AS) enzymes"/>
    <property type="match status" value="1"/>
</dbReference>
<dbReference type="PANTHER" id="PTHR46072">
    <property type="entry name" value="AMIDASE-RELATED-RELATED"/>
    <property type="match status" value="1"/>
</dbReference>
<sequence length="516" mass="55760">MASSPDWKTKVAERQKVLADQIPEAWQVVYPSPEELPCVLGPEGDEIISSVLTPLEVAITTTSVATLLQNLREQTWTAEQTMVAFCKRAALAQQALECATDLLFDEALAAARALDQHLATTGKPKGPLHGLPMSVKDAFDIKGHLTSSGLVSRLDQGQATDDALLVSILRGAGAIPFVKTNVSQGCLLVESINNIYGTVRNPHNRLLSAGGSSGGEGALVAFRGSPFGLGADGGGSLRIPAAWNGLYTLKPTASRIPGPSRGVGYSTTNSGNHGPFTHDIASLRLFCKVVLAAEPWLRDPFIVPMPWNASFSAPPVRPLRLGLLFDDSIVNLSPPMRRCILEAAERLRAAGHAIVDLDSNWSALYHKTAGIAFSMYTEEGGIAIREELGKSGEPLVPRVCTGWSEQPPASPMAIWENHRARNDVKREFLERFQQLSLDAVVTAPMPHPAPPHGEYITSALCAVYNALDVPACVVPFGSVDAVKDVAPDEFYTREPYLDMPKFPYDRYDTDMQKLCK</sequence>
<proteinExistence type="inferred from homology"/>
<dbReference type="PANTHER" id="PTHR46072:SF5">
    <property type="entry name" value="GENERAL AMIDASE-C"/>
    <property type="match status" value="1"/>
</dbReference>
<reference evidence="6 7" key="1">
    <citation type="submission" date="2024-01" db="EMBL/GenBank/DDBJ databases">
        <authorList>
            <person name="Allen C."/>
            <person name="Tagirdzhanova G."/>
        </authorList>
    </citation>
    <scope>NUCLEOTIDE SEQUENCE [LARGE SCALE GENOMIC DNA]</scope>
</reference>
<feature type="domain" description="Amidase" evidence="5">
    <location>
        <begin position="84"/>
        <end position="487"/>
    </location>
</feature>
<dbReference type="InterPro" id="IPR023631">
    <property type="entry name" value="Amidase_dom"/>
</dbReference>
<comment type="caution">
    <text evidence="6">The sequence shown here is derived from an EMBL/GenBank/DDBJ whole genome shotgun (WGS) entry which is preliminary data.</text>
</comment>
<keyword evidence="7" id="KW-1185">Reference proteome</keyword>
<dbReference type="Pfam" id="PF01425">
    <property type="entry name" value="Amidase"/>
    <property type="match status" value="1"/>
</dbReference>
<evidence type="ECO:0000256" key="4">
    <source>
        <dbReference type="ARBA" id="ARBA00022801"/>
    </source>
</evidence>
<evidence type="ECO:0000313" key="7">
    <source>
        <dbReference type="Proteomes" id="UP001642482"/>
    </source>
</evidence>
<dbReference type="EC" id="3.5.1.4" evidence="3"/>
<comment type="catalytic activity">
    <reaction evidence="1">
        <text>a monocarboxylic acid amide + H2O = a monocarboxylate + NH4(+)</text>
        <dbReference type="Rhea" id="RHEA:12020"/>
        <dbReference type="ChEBI" id="CHEBI:15377"/>
        <dbReference type="ChEBI" id="CHEBI:28938"/>
        <dbReference type="ChEBI" id="CHEBI:35757"/>
        <dbReference type="ChEBI" id="CHEBI:83628"/>
        <dbReference type="EC" id="3.5.1.4"/>
    </reaction>
</comment>
<dbReference type="InterPro" id="IPR036928">
    <property type="entry name" value="AS_sf"/>
</dbReference>
<dbReference type="EMBL" id="CAWUHD010000168">
    <property type="protein sequence ID" value="CAK7236707.1"/>
    <property type="molecule type" value="Genomic_DNA"/>
</dbReference>
<organism evidence="6 7">
    <name type="scientific">Sporothrix eucalyptigena</name>
    <dbReference type="NCBI Taxonomy" id="1812306"/>
    <lineage>
        <taxon>Eukaryota</taxon>
        <taxon>Fungi</taxon>
        <taxon>Dikarya</taxon>
        <taxon>Ascomycota</taxon>
        <taxon>Pezizomycotina</taxon>
        <taxon>Sordariomycetes</taxon>
        <taxon>Sordariomycetidae</taxon>
        <taxon>Ophiostomatales</taxon>
        <taxon>Ophiostomataceae</taxon>
        <taxon>Sporothrix</taxon>
    </lineage>
</organism>
<evidence type="ECO:0000259" key="5">
    <source>
        <dbReference type="Pfam" id="PF01425"/>
    </source>
</evidence>
<comment type="similarity">
    <text evidence="2">Belongs to the amidase family.</text>
</comment>
<gene>
    <name evidence="6" type="ORF">SEUCBS140593_009710</name>
</gene>
<evidence type="ECO:0000256" key="1">
    <source>
        <dbReference type="ARBA" id="ARBA00001311"/>
    </source>
</evidence>
<name>A0ABP0CX28_9PEZI</name>
<accession>A0ABP0CX28</accession>
<dbReference type="PIRSF" id="PIRSF001221">
    <property type="entry name" value="Amidase_fungi"/>
    <property type="match status" value="1"/>
</dbReference>
<keyword evidence="4" id="KW-0378">Hydrolase</keyword>
<protein>
    <recommendedName>
        <fullName evidence="3">amidase</fullName>
        <ecNumber evidence="3">3.5.1.4</ecNumber>
    </recommendedName>
</protein>
<dbReference type="Gene3D" id="3.90.1300.10">
    <property type="entry name" value="Amidase signature (AS) domain"/>
    <property type="match status" value="1"/>
</dbReference>
<dbReference type="InterPro" id="IPR020556">
    <property type="entry name" value="Amidase_CS"/>
</dbReference>
<evidence type="ECO:0000256" key="2">
    <source>
        <dbReference type="ARBA" id="ARBA00009199"/>
    </source>
</evidence>